<reference evidence="1" key="1">
    <citation type="journal article" date="2014" name="Front. Microbiol.">
        <title>High frequency of phylogenetically diverse reductive dehalogenase-homologous genes in deep subseafloor sedimentary metagenomes.</title>
        <authorList>
            <person name="Kawai M."/>
            <person name="Futagami T."/>
            <person name="Toyoda A."/>
            <person name="Takaki Y."/>
            <person name="Nishi S."/>
            <person name="Hori S."/>
            <person name="Arai W."/>
            <person name="Tsubouchi T."/>
            <person name="Morono Y."/>
            <person name="Uchiyama I."/>
            <person name="Ito T."/>
            <person name="Fujiyama A."/>
            <person name="Inagaki F."/>
            <person name="Takami H."/>
        </authorList>
    </citation>
    <scope>NUCLEOTIDE SEQUENCE</scope>
    <source>
        <strain evidence="1">Expedition CK06-06</strain>
    </source>
</reference>
<protein>
    <submittedName>
        <fullName evidence="1">Uncharacterized protein</fullName>
    </submittedName>
</protein>
<gene>
    <name evidence="1" type="ORF">S06H3_25010</name>
</gene>
<organism evidence="1">
    <name type="scientific">marine sediment metagenome</name>
    <dbReference type="NCBI Taxonomy" id="412755"/>
    <lineage>
        <taxon>unclassified sequences</taxon>
        <taxon>metagenomes</taxon>
        <taxon>ecological metagenomes</taxon>
    </lineage>
</organism>
<feature type="non-terminal residue" evidence="1">
    <location>
        <position position="54"/>
    </location>
</feature>
<dbReference type="AlphaFoldDB" id="X1MG05"/>
<comment type="caution">
    <text evidence="1">The sequence shown here is derived from an EMBL/GenBank/DDBJ whole genome shotgun (WGS) entry which is preliminary data.</text>
</comment>
<proteinExistence type="predicted"/>
<dbReference type="EMBL" id="BARV01014201">
    <property type="protein sequence ID" value="GAI30213.1"/>
    <property type="molecule type" value="Genomic_DNA"/>
</dbReference>
<sequence>MLPSEDLLIIANLVREEWKDKEEEIVLKLSDLLIDLESGKLQAEHSQKERRNNG</sequence>
<evidence type="ECO:0000313" key="1">
    <source>
        <dbReference type="EMBL" id="GAI30213.1"/>
    </source>
</evidence>
<accession>X1MG05</accession>
<name>X1MG05_9ZZZZ</name>